<gene>
    <name evidence="1" type="ORF">S03H2_31875</name>
</gene>
<name>X1I2D2_9ZZZZ</name>
<organism evidence="1">
    <name type="scientific">marine sediment metagenome</name>
    <dbReference type="NCBI Taxonomy" id="412755"/>
    <lineage>
        <taxon>unclassified sequences</taxon>
        <taxon>metagenomes</taxon>
        <taxon>ecological metagenomes</taxon>
    </lineage>
</organism>
<protein>
    <submittedName>
        <fullName evidence="1">Uncharacterized protein</fullName>
    </submittedName>
</protein>
<accession>X1I2D2</accession>
<evidence type="ECO:0000313" key="1">
    <source>
        <dbReference type="EMBL" id="GAH51718.1"/>
    </source>
</evidence>
<sequence>MDGLLIEFDANTGVRAGGINPNDPKLQCYGWQDLESTPAKEVRVIEDDRDIEQYEGIQGVTVLRGKPEIKQAILSICKDRYTVENEPLFLEHLRQKNIKLDDYEGWDPREILKDLKQNKKVIGIRKQSPREL</sequence>
<comment type="caution">
    <text evidence="1">The sequence shown here is derived from an EMBL/GenBank/DDBJ whole genome shotgun (WGS) entry which is preliminary data.</text>
</comment>
<dbReference type="AlphaFoldDB" id="X1I2D2"/>
<dbReference type="EMBL" id="BARU01019354">
    <property type="protein sequence ID" value="GAH51718.1"/>
    <property type="molecule type" value="Genomic_DNA"/>
</dbReference>
<proteinExistence type="predicted"/>
<reference evidence="1" key="1">
    <citation type="journal article" date="2014" name="Front. Microbiol.">
        <title>High frequency of phylogenetically diverse reductive dehalogenase-homologous genes in deep subseafloor sedimentary metagenomes.</title>
        <authorList>
            <person name="Kawai M."/>
            <person name="Futagami T."/>
            <person name="Toyoda A."/>
            <person name="Takaki Y."/>
            <person name="Nishi S."/>
            <person name="Hori S."/>
            <person name="Arai W."/>
            <person name="Tsubouchi T."/>
            <person name="Morono Y."/>
            <person name="Uchiyama I."/>
            <person name="Ito T."/>
            <person name="Fujiyama A."/>
            <person name="Inagaki F."/>
            <person name="Takami H."/>
        </authorList>
    </citation>
    <scope>NUCLEOTIDE SEQUENCE</scope>
    <source>
        <strain evidence="1">Expedition CK06-06</strain>
    </source>
</reference>